<keyword evidence="1" id="KW-1133">Transmembrane helix</keyword>
<accession>B0EH04</accession>
<feature type="transmembrane region" description="Helical" evidence="1">
    <location>
        <begin position="87"/>
        <end position="106"/>
    </location>
</feature>
<organism evidence="3">
    <name type="scientific">Entamoeba dispar (strain ATCC PRA-260 / SAW760)</name>
    <dbReference type="NCBI Taxonomy" id="370354"/>
    <lineage>
        <taxon>Eukaryota</taxon>
        <taxon>Amoebozoa</taxon>
        <taxon>Evosea</taxon>
        <taxon>Archamoebae</taxon>
        <taxon>Mastigamoebida</taxon>
        <taxon>Entamoebidae</taxon>
        <taxon>Entamoeba</taxon>
    </lineage>
</organism>
<keyword evidence="1" id="KW-0812">Transmembrane</keyword>
<keyword evidence="1" id="KW-0472">Membrane</keyword>
<dbReference type="KEGG" id="edi:EDI_076350"/>
<gene>
    <name evidence="2" type="ORF">EDI_076350</name>
</gene>
<name>B0EH04_ENTDS</name>
<sequence length="148" mass="16542">MIKINLTLILRGLYAFCGFLVILCGLIHLCKWGWSNWSIHGVKSNASVICGFVALLLMVNGIYMIVSPWAMFIPVAKQYINFWNAPVTIAWLIVTGIITLFYVGFFGLFTSIIIWLVSIYAIVVVVLSCVKGGDEEQSSEDKNDPYNP</sequence>
<dbReference type="AlphaFoldDB" id="B0EH04"/>
<evidence type="ECO:0000313" key="2">
    <source>
        <dbReference type="EMBL" id="EDR26219.1"/>
    </source>
</evidence>
<proteinExistence type="predicted"/>
<dbReference type="RefSeq" id="XP_001737519.1">
    <property type="nucleotide sequence ID" value="XM_001737467.1"/>
</dbReference>
<dbReference type="Proteomes" id="UP000008076">
    <property type="component" value="Unassembled WGS sequence"/>
</dbReference>
<feature type="transmembrane region" description="Helical" evidence="1">
    <location>
        <begin position="12"/>
        <end position="34"/>
    </location>
</feature>
<protein>
    <submittedName>
        <fullName evidence="2">Uncharacterized protein</fullName>
    </submittedName>
</protein>
<dbReference type="EMBL" id="DS549261">
    <property type="protein sequence ID" value="EDR26219.1"/>
    <property type="molecule type" value="Genomic_DNA"/>
</dbReference>
<reference evidence="3" key="1">
    <citation type="submission" date="2007-12" db="EMBL/GenBank/DDBJ databases">
        <title>Annotation of Entamoeba dispar SAW760.</title>
        <authorList>
            <person name="Lorenzi H."/>
            <person name="Inman J."/>
            <person name="Schobel S."/>
            <person name="Amedeo P."/>
            <person name="Caler E."/>
        </authorList>
    </citation>
    <scope>NUCLEOTIDE SEQUENCE [LARGE SCALE GENOMIC DNA]</scope>
    <source>
        <strain evidence="3">ATCC PRA-260 / SAW760</strain>
    </source>
</reference>
<evidence type="ECO:0000313" key="3">
    <source>
        <dbReference type="Proteomes" id="UP000008076"/>
    </source>
</evidence>
<feature type="transmembrane region" description="Helical" evidence="1">
    <location>
        <begin position="46"/>
        <end position="66"/>
    </location>
</feature>
<keyword evidence="3" id="KW-1185">Reference proteome</keyword>
<evidence type="ECO:0000256" key="1">
    <source>
        <dbReference type="SAM" id="Phobius"/>
    </source>
</evidence>
<feature type="transmembrane region" description="Helical" evidence="1">
    <location>
        <begin position="112"/>
        <end position="130"/>
    </location>
</feature>
<dbReference type="OMA" id="MVSINFT"/>
<dbReference type="GeneID" id="5882561"/>
<dbReference type="OrthoDB" id="25653at2759"/>
<dbReference type="VEuPathDB" id="AmoebaDB:EDI_076350"/>
<dbReference type="eggNOG" id="ENOG502RFHT">
    <property type="taxonomic scope" value="Eukaryota"/>
</dbReference>